<evidence type="ECO:0000256" key="10">
    <source>
        <dbReference type="PROSITE-ProRule" id="PRU00042"/>
    </source>
</evidence>
<dbReference type="GO" id="GO:0008270">
    <property type="term" value="F:zinc ion binding"/>
    <property type="evidence" value="ECO:0007669"/>
    <property type="project" value="UniProtKB-KW"/>
</dbReference>
<dbReference type="GO" id="GO:0000981">
    <property type="term" value="F:DNA-binding transcription factor activity, RNA polymerase II-specific"/>
    <property type="evidence" value="ECO:0007669"/>
    <property type="project" value="TreeGrafter"/>
</dbReference>
<evidence type="ECO:0000256" key="3">
    <source>
        <dbReference type="ARBA" id="ARBA00022737"/>
    </source>
</evidence>
<evidence type="ECO:0000256" key="9">
    <source>
        <dbReference type="ARBA" id="ARBA00023242"/>
    </source>
</evidence>
<keyword evidence="9" id="KW-0539">Nucleus</keyword>
<dbReference type="PANTHER" id="PTHR24381">
    <property type="entry name" value="ZINC FINGER PROTEIN"/>
    <property type="match status" value="1"/>
</dbReference>
<evidence type="ECO:0000256" key="7">
    <source>
        <dbReference type="ARBA" id="ARBA00023125"/>
    </source>
</evidence>
<organism evidence="13 14">
    <name type="scientific">Schistosoma japonicum</name>
    <name type="common">Blood fluke</name>
    <dbReference type="NCBI Taxonomy" id="6182"/>
    <lineage>
        <taxon>Eukaryota</taxon>
        <taxon>Metazoa</taxon>
        <taxon>Spiralia</taxon>
        <taxon>Lophotrochozoa</taxon>
        <taxon>Platyhelminthes</taxon>
        <taxon>Trematoda</taxon>
        <taxon>Digenea</taxon>
        <taxon>Strigeidida</taxon>
        <taxon>Schistosomatoidea</taxon>
        <taxon>Schistosomatidae</taxon>
        <taxon>Schistosoma</taxon>
    </lineage>
</organism>
<comment type="subcellular location">
    <subcellularLocation>
        <location evidence="1">Nucleus</location>
    </subcellularLocation>
</comment>
<feature type="region of interest" description="Disordered" evidence="11">
    <location>
        <begin position="318"/>
        <end position="346"/>
    </location>
</feature>
<keyword evidence="2" id="KW-0479">Metal-binding</keyword>
<dbReference type="GO" id="GO:0000977">
    <property type="term" value="F:RNA polymerase II transcription regulatory region sequence-specific DNA binding"/>
    <property type="evidence" value="ECO:0007669"/>
    <property type="project" value="TreeGrafter"/>
</dbReference>
<accession>A0A4Z2D6F7</accession>
<dbReference type="STRING" id="6182.A0A4Z2D6F7"/>
<evidence type="ECO:0000256" key="11">
    <source>
        <dbReference type="SAM" id="MobiDB-lite"/>
    </source>
</evidence>
<feature type="region of interest" description="Disordered" evidence="11">
    <location>
        <begin position="27"/>
        <end position="52"/>
    </location>
</feature>
<reference evidence="13 14" key="1">
    <citation type="submission" date="2019-03" db="EMBL/GenBank/DDBJ databases">
        <title>An improved genome assembly of the fluke Schistosoma japonicum.</title>
        <authorList>
            <person name="Hu W."/>
            <person name="Luo F."/>
            <person name="Yin M."/>
            <person name="Mo X."/>
            <person name="Sun C."/>
            <person name="Wu Q."/>
            <person name="Zhu B."/>
            <person name="Xiang M."/>
            <person name="Wang J."/>
            <person name="Wang Y."/>
            <person name="Zhang T."/>
            <person name="Xu B."/>
            <person name="Zheng H."/>
            <person name="Feng Z."/>
        </authorList>
    </citation>
    <scope>NUCLEOTIDE SEQUENCE [LARGE SCALE GENOMIC DNA]</scope>
    <source>
        <strain evidence="13">HuSjv2</strain>
        <tissue evidence="13">Worms</tissue>
    </source>
</reference>
<keyword evidence="3" id="KW-0677">Repeat</keyword>
<feature type="domain" description="C2H2-type" evidence="12">
    <location>
        <begin position="377"/>
        <end position="404"/>
    </location>
</feature>
<dbReference type="Pfam" id="PF12874">
    <property type="entry name" value="zf-met"/>
    <property type="match status" value="1"/>
</dbReference>
<dbReference type="InterPro" id="IPR036236">
    <property type="entry name" value="Znf_C2H2_sf"/>
</dbReference>
<name>A0A4Z2D6F7_SCHJA</name>
<keyword evidence="4 10" id="KW-0863">Zinc-finger</keyword>
<protein>
    <submittedName>
        <fullName evidence="13">Sal-like protein</fullName>
    </submittedName>
</protein>
<feature type="compositionally biased region" description="Low complexity" evidence="11">
    <location>
        <begin position="202"/>
        <end position="220"/>
    </location>
</feature>
<evidence type="ECO:0000256" key="5">
    <source>
        <dbReference type="ARBA" id="ARBA00022833"/>
    </source>
</evidence>
<dbReference type="Proteomes" id="UP000311919">
    <property type="component" value="Unassembled WGS sequence"/>
</dbReference>
<dbReference type="EMBL" id="SKCS01000268">
    <property type="protein sequence ID" value="TNN12072.1"/>
    <property type="molecule type" value="Genomic_DNA"/>
</dbReference>
<evidence type="ECO:0000313" key="14">
    <source>
        <dbReference type="Proteomes" id="UP000311919"/>
    </source>
</evidence>
<sequence>MPMNHHLMNFLPIPPEHHQISSMLSLTTSTVTTSSTPPPPNPKPFLSLSSGDRNVKLASNNSNLYSDYQMTSLYAATHQQFELTKNSPSVSSSMNFFTAAAYAAAAAAAAVSGNLIQPTTSAITSTSVNSSMIIPAVNSDIVHDSCTMNQLQTAMITALMKSSKLPQSSDVMNNTSHNNANTCSSISQALLTLFTNPNCNWPPKSSTPVPNNTNNSNDSESIQKNQLPQHKLPPPPPPPVHPPSSYYYHQHQQHHYPSSIINVNNNIDEEYLMNEEGPDDIPQSTSPMECLNYNEKMNFLDNNNNDDDDDDDEYLISQSKHQHQSQSQQQTQQTTRTSASSSRPSEDYLEQFMKIDQSQNILWRQLADRFQRTLGPNQCGVCNKVLSCRSALTMHYRVHTEERPFVCIICDKRFSTKGNLKTHLGQHHETIEAYRTAVAIAMATGTALPRPPPMSSTTTIPPTISLPPIVTSSVSVSNQAPATSSSSPSSASASSTKLSIDSSIPSPTSHPNHIDYSKLNDELQLTSNTFSLPWLPTNIFNNSSNNYQARLDSNAYDFMLFDKGKENYTTTNHTTNNLSVTANHFSHNYGGYTYSHQSEFPKSVSDCTISKCIDANNNNNNDSNHIRKDYDVENNDEACEVANVSVITIDDTNNFDKQYTSLNEPLKTNRIPEYKLTIPSSASSISLVTEGNVNRSISTPMNIFTIEQASSSLLNSSFPLSKSTATTTTTTTNTNTTTTKYSDYYEKRSIS</sequence>
<dbReference type="PROSITE" id="PS00028">
    <property type="entry name" value="ZINC_FINGER_C2H2_1"/>
    <property type="match status" value="1"/>
</dbReference>
<evidence type="ECO:0000256" key="1">
    <source>
        <dbReference type="ARBA" id="ARBA00004123"/>
    </source>
</evidence>
<evidence type="ECO:0000256" key="8">
    <source>
        <dbReference type="ARBA" id="ARBA00023163"/>
    </source>
</evidence>
<evidence type="ECO:0000256" key="6">
    <source>
        <dbReference type="ARBA" id="ARBA00023015"/>
    </source>
</evidence>
<dbReference type="Gene3D" id="3.30.160.60">
    <property type="entry name" value="Classic Zinc Finger"/>
    <property type="match status" value="2"/>
</dbReference>
<dbReference type="PANTHER" id="PTHR24381:SF390">
    <property type="entry name" value="ZINC FINGER PROTEIN 37 HOMOLOG"/>
    <property type="match status" value="1"/>
</dbReference>
<feature type="domain" description="C2H2-type" evidence="12">
    <location>
        <begin position="405"/>
        <end position="427"/>
    </location>
</feature>
<keyword evidence="7" id="KW-0238">DNA-binding</keyword>
<evidence type="ECO:0000313" key="13">
    <source>
        <dbReference type="EMBL" id="TNN12072.1"/>
    </source>
</evidence>
<dbReference type="FunFam" id="3.30.160.60:FF:000130">
    <property type="entry name" value="Spalt-like transcription factor 4"/>
    <property type="match status" value="1"/>
</dbReference>
<dbReference type="OrthoDB" id="9998363at2759"/>
<dbReference type="AlphaFoldDB" id="A0A4Z2D6F7"/>
<gene>
    <name evidence="13" type="ORF">EWB00_004098</name>
</gene>
<feature type="compositionally biased region" description="Low complexity" evidence="11">
    <location>
        <begin position="324"/>
        <end position="343"/>
    </location>
</feature>
<feature type="region of interest" description="Disordered" evidence="11">
    <location>
        <begin position="478"/>
        <end position="515"/>
    </location>
</feature>
<keyword evidence="14" id="KW-1185">Reference proteome</keyword>
<feature type="region of interest" description="Disordered" evidence="11">
    <location>
        <begin position="202"/>
        <end position="251"/>
    </location>
</feature>
<evidence type="ECO:0000259" key="12">
    <source>
        <dbReference type="PROSITE" id="PS50157"/>
    </source>
</evidence>
<feature type="compositionally biased region" description="Low complexity" evidence="11">
    <location>
        <begin position="478"/>
        <end position="506"/>
    </location>
</feature>
<dbReference type="PROSITE" id="PS50157">
    <property type="entry name" value="ZINC_FINGER_C2H2_2"/>
    <property type="match status" value="2"/>
</dbReference>
<dbReference type="SUPFAM" id="SSF57667">
    <property type="entry name" value="beta-beta-alpha zinc fingers"/>
    <property type="match status" value="1"/>
</dbReference>
<dbReference type="SMART" id="SM00355">
    <property type="entry name" value="ZnF_C2H2"/>
    <property type="match status" value="2"/>
</dbReference>
<evidence type="ECO:0000256" key="4">
    <source>
        <dbReference type="ARBA" id="ARBA00022771"/>
    </source>
</evidence>
<dbReference type="InterPro" id="IPR013087">
    <property type="entry name" value="Znf_C2H2_type"/>
</dbReference>
<proteinExistence type="predicted"/>
<keyword evidence="6" id="KW-0805">Transcription regulation</keyword>
<dbReference type="GO" id="GO:0005634">
    <property type="term" value="C:nucleus"/>
    <property type="evidence" value="ECO:0007669"/>
    <property type="project" value="UniProtKB-SubCell"/>
</dbReference>
<evidence type="ECO:0000256" key="2">
    <source>
        <dbReference type="ARBA" id="ARBA00022723"/>
    </source>
</evidence>
<feature type="compositionally biased region" description="Pro residues" evidence="11">
    <location>
        <begin position="231"/>
        <end position="242"/>
    </location>
</feature>
<keyword evidence="8" id="KW-0804">Transcription</keyword>
<keyword evidence="5" id="KW-0862">Zinc</keyword>
<comment type="caution">
    <text evidence="13">The sequence shown here is derived from an EMBL/GenBank/DDBJ whole genome shotgun (WGS) entry which is preliminary data.</text>
</comment>